<evidence type="ECO:0000256" key="5">
    <source>
        <dbReference type="ARBA" id="ARBA00022692"/>
    </source>
</evidence>
<comment type="caution">
    <text evidence="13">The sequence shown here is derived from an EMBL/GenBank/DDBJ whole genome shotgun (WGS) entry which is preliminary data.</text>
</comment>
<evidence type="ECO:0000256" key="7">
    <source>
        <dbReference type="ARBA" id="ARBA00022989"/>
    </source>
</evidence>
<accession>A0A4Y9XSV2</accession>
<dbReference type="InterPro" id="IPR036396">
    <property type="entry name" value="Cyt_P450_sf"/>
</dbReference>
<sequence>MRRSGRRALAVNLKSNFCESKHGVHTIVATAETGRRPSLWHPGVNVAFGSMSAPLLLALAVVFYVAWTHLSSRLIRLPPGPSRLPFIGSVHHLPLEYQHKRFFQFAKEYGDVVYIQLFGRPSAVLNSLPAAQDLLEKRSSKYSDRPRFTLTAEMGFDLAMSIMPYGDQWRRHRKWFAAAFLDKKALDSYVPIQQRETHKLLAGLLESPDAFPAHVK</sequence>
<protein>
    <recommendedName>
        <fullName evidence="15">Cytochrome P450</fullName>
    </recommendedName>
</protein>
<evidence type="ECO:0000256" key="11">
    <source>
        <dbReference type="ARBA" id="ARBA00023136"/>
    </source>
</evidence>
<organism evidence="13 14">
    <name type="scientific">Rhodofomes roseus</name>
    <dbReference type="NCBI Taxonomy" id="34475"/>
    <lineage>
        <taxon>Eukaryota</taxon>
        <taxon>Fungi</taxon>
        <taxon>Dikarya</taxon>
        <taxon>Basidiomycota</taxon>
        <taxon>Agaricomycotina</taxon>
        <taxon>Agaricomycetes</taxon>
        <taxon>Polyporales</taxon>
        <taxon>Rhodofomes</taxon>
    </lineage>
</organism>
<gene>
    <name evidence="13" type="ORF">EVJ58_g9568</name>
</gene>
<dbReference type="Gene3D" id="1.10.630.10">
    <property type="entry name" value="Cytochrome P450"/>
    <property type="match status" value="1"/>
</dbReference>
<evidence type="ECO:0000256" key="4">
    <source>
        <dbReference type="ARBA" id="ARBA00022617"/>
    </source>
</evidence>
<keyword evidence="8" id="KW-0560">Oxidoreductase</keyword>
<comment type="cofactor">
    <cofactor evidence="1">
        <name>heme</name>
        <dbReference type="ChEBI" id="CHEBI:30413"/>
    </cofactor>
</comment>
<evidence type="ECO:0000256" key="2">
    <source>
        <dbReference type="ARBA" id="ARBA00004370"/>
    </source>
</evidence>
<evidence type="ECO:0000256" key="10">
    <source>
        <dbReference type="ARBA" id="ARBA00023033"/>
    </source>
</evidence>
<keyword evidence="10" id="KW-0503">Monooxygenase</keyword>
<keyword evidence="4" id="KW-0349">Heme</keyword>
<dbReference type="GO" id="GO:0004497">
    <property type="term" value="F:monooxygenase activity"/>
    <property type="evidence" value="ECO:0007669"/>
    <property type="project" value="UniProtKB-KW"/>
</dbReference>
<name>A0A4Y9XSV2_9APHY</name>
<keyword evidence="6" id="KW-0479">Metal-binding</keyword>
<dbReference type="Pfam" id="PF00067">
    <property type="entry name" value="p450"/>
    <property type="match status" value="1"/>
</dbReference>
<keyword evidence="11 12" id="KW-0472">Membrane</keyword>
<comment type="similarity">
    <text evidence="3">Belongs to the cytochrome P450 family.</text>
</comment>
<proteinExistence type="inferred from homology"/>
<dbReference type="GO" id="GO:0016020">
    <property type="term" value="C:membrane"/>
    <property type="evidence" value="ECO:0007669"/>
    <property type="project" value="UniProtKB-SubCell"/>
</dbReference>
<dbReference type="InterPro" id="IPR050364">
    <property type="entry name" value="Cytochrome_P450_fung"/>
</dbReference>
<dbReference type="GO" id="GO:0020037">
    <property type="term" value="F:heme binding"/>
    <property type="evidence" value="ECO:0007669"/>
    <property type="project" value="InterPro"/>
</dbReference>
<evidence type="ECO:0000256" key="8">
    <source>
        <dbReference type="ARBA" id="ARBA00023002"/>
    </source>
</evidence>
<dbReference type="AlphaFoldDB" id="A0A4Y9XSV2"/>
<dbReference type="InterPro" id="IPR001128">
    <property type="entry name" value="Cyt_P450"/>
</dbReference>
<evidence type="ECO:0000256" key="12">
    <source>
        <dbReference type="SAM" id="Phobius"/>
    </source>
</evidence>
<evidence type="ECO:0008006" key="15">
    <source>
        <dbReference type="Google" id="ProtNLM"/>
    </source>
</evidence>
<dbReference type="GO" id="GO:0005506">
    <property type="term" value="F:iron ion binding"/>
    <property type="evidence" value="ECO:0007669"/>
    <property type="project" value="InterPro"/>
</dbReference>
<evidence type="ECO:0000256" key="3">
    <source>
        <dbReference type="ARBA" id="ARBA00010617"/>
    </source>
</evidence>
<evidence type="ECO:0000256" key="9">
    <source>
        <dbReference type="ARBA" id="ARBA00023004"/>
    </source>
</evidence>
<dbReference type="EMBL" id="SEKV01000855">
    <property type="protein sequence ID" value="TFY53220.1"/>
    <property type="molecule type" value="Genomic_DNA"/>
</dbReference>
<evidence type="ECO:0000313" key="13">
    <source>
        <dbReference type="EMBL" id="TFY53220.1"/>
    </source>
</evidence>
<evidence type="ECO:0000313" key="14">
    <source>
        <dbReference type="Proteomes" id="UP000298390"/>
    </source>
</evidence>
<evidence type="ECO:0000256" key="6">
    <source>
        <dbReference type="ARBA" id="ARBA00022723"/>
    </source>
</evidence>
<dbReference type="GO" id="GO:0016705">
    <property type="term" value="F:oxidoreductase activity, acting on paired donors, with incorporation or reduction of molecular oxygen"/>
    <property type="evidence" value="ECO:0007669"/>
    <property type="project" value="InterPro"/>
</dbReference>
<dbReference type="Proteomes" id="UP000298390">
    <property type="component" value="Unassembled WGS sequence"/>
</dbReference>
<evidence type="ECO:0000256" key="1">
    <source>
        <dbReference type="ARBA" id="ARBA00001971"/>
    </source>
</evidence>
<keyword evidence="9" id="KW-0408">Iron</keyword>
<dbReference type="STRING" id="34475.A0A4Y9XSV2"/>
<feature type="non-terminal residue" evidence="13">
    <location>
        <position position="216"/>
    </location>
</feature>
<dbReference type="PANTHER" id="PTHR46300:SF2">
    <property type="entry name" value="CYTOCHROME P450 MONOOXYGENASE ALNH-RELATED"/>
    <property type="match status" value="1"/>
</dbReference>
<reference evidence="13 14" key="1">
    <citation type="submission" date="2019-01" db="EMBL/GenBank/DDBJ databases">
        <title>Genome sequencing of the rare red list fungi Fomitopsis rosea.</title>
        <authorList>
            <person name="Buettner E."/>
            <person name="Kellner H."/>
        </authorList>
    </citation>
    <scope>NUCLEOTIDE SEQUENCE [LARGE SCALE GENOMIC DNA]</scope>
    <source>
        <strain evidence="13 14">DSM 105464</strain>
    </source>
</reference>
<keyword evidence="5 12" id="KW-0812">Transmembrane</keyword>
<dbReference type="PANTHER" id="PTHR46300">
    <property type="entry name" value="P450, PUTATIVE (EUROFUNG)-RELATED-RELATED"/>
    <property type="match status" value="1"/>
</dbReference>
<dbReference type="SUPFAM" id="SSF48264">
    <property type="entry name" value="Cytochrome P450"/>
    <property type="match status" value="1"/>
</dbReference>
<feature type="transmembrane region" description="Helical" evidence="12">
    <location>
        <begin position="46"/>
        <end position="67"/>
    </location>
</feature>
<comment type="subcellular location">
    <subcellularLocation>
        <location evidence="2">Membrane</location>
    </subcellularLocation>
</comment>
<keyword evidence="7 12" id="KW-1133">Transmembrane helix</keyword>